<dbReference type="InterPro" id="IPR029063">
    <property type="entry name" value="SAM-dependent_MTases_sf"/>
</dbReference>
<evidence type="ECO:0000256" key="4">
    <source>
        <dbReference type="ARBA" id="ARBA00022691"/>
    </source>
</evidence>
<dbReference type="Pfam" id="PF17827">
    <property type="entry name" value="PrmC_N"/>
    <property type="match status" value="1"/>
</dbReference>
<dbReference type="PROSITE" id="PS00092">
    <property type="entry name" value="N6_MTASE"/>
    <property type="match status" value="1"/>
</dbReference>
<sequence length="290" mass="31802">MNPNWHDLSFIALSRRISQQLSGAGIEEAEQETRWLLEKNFGTDVWQKLIEPEQKPDADALPELASQVARRLAGEPLSHILGNKGFWSLDLQINADVLTPRADSETLVAVALRLSQNQPTGRILDLGTGSGAVLLAFLSERANWHGVGVDISAPALQIANTNAQTNGLAKRSHFIHANWNDLASKPYDLVISNPPYIASAEIETLQLEVRAFEPRIALDGGEDGLDAYRSLAKKLPDWLKPGSPFAFEIGHSQAKTVTEILQQTAICTELTTDKDLANRDRVVSGRLCRA</sequence>
<evidence type="ECO:0000256" key="5">
    <source>
        <dbReference type="ARBA" id="ARBA00048391"/>
    </source>
</evidence>
<dbReference type="Gene3D" id="1.10.8.10">
    <property type="entry name" value="DNA helicase RuvA subunit, C-terminal domain"/>
    <property type="match status" value="1"/>
</dbReference>
<keyword evidence="3 8" id="KW-0808">Transferase</keyword>
<dbReference type="NCBIfam" id="TIGR03534">
    <property type="entry name" value="RF_mod_PrmC"/>
    <property type="match status" value="1"/>
</dbReference>
<dbReference type="InterPro" id="IPR019874">
    <property type="entry name" value="RF_methyltr_PrmC"/>
</dbReference>
<keyword evidence="2 8" id="KW-0489">Methyltransferase</keyword>
<dbReference type="GO" id="GO:0102559">
    <property type="term" value="F:peptide chain release factor N(5)-glutamine methyltransferase activity"/>
    <property type="evidence" value="ECO:0007669"/>
    <property type="project" value="UniProtKB-EC"/>
</dbReference>
<evidence type="ECO:0000256" key="2">
    <source>
        <dbReference type="ARBA" id="ARBA00022603"/>
    </source>
</evidence>
<dbReference type="PANTHER" id="PTHR18895:SF74">
    <property type="entry name" value="MTRF1L RELEASE FACTOR GLUTAMINE METHYLTRANSFERASE"/>
    <property type="match status" value="1"/>
</dbReference>
<proteinExistence type="inferred from homology"/>
<dbReference type="SUPFAM" id="SSF53335">
    <property type="entry name" value="S-adenosyl-L-methionine-dependent methyltransferases"/>
    <property type="match status" value="1"/>
</dbReference>
<dbReference type="HAMAP" id="MF_02126">
    <property type="entry name" value="RF_methyltr_PrmC"/>
    <property type="match status" value="1"/>
</dbReference>
<name>A0A3B0SEY6_9ZZZZ</name>
<dbReference type="InterPro" id="IPR004556">
    <property type="entry name" value="HemK-like"/>
</dbReference>
<dbReference type="InterPro" id="IPR002052">
    <property type="entry name" value="DNA_methylase_N6_adenine_CS"/>
</dbReference>
<comment type="catalytic activity">
    <reaction evidence="5">
        <text>L-glutaminyl-[peptide chain release factor] + S-adenosyl-L-methionine = N(5)-methyl-L-glutaminyl-[peptide chain release factor] + S-adenosyl-L-homocysteine + H(+)</text>
        <dbReference type="Rhea" id="RHEA:42896"/>
        <dbReference type="Rhea" id="RHEA-COMP:10271"/>
        <dbReference type="Rhea" id="RHEA-COMP:10272"/>
        <dbReference type="ChEBI" id="CHEBI:15378"/>
        <dbReference type="ChEBI" id="CHEBI:30011"/>
        <dbReference type="ChEBI" id="CHEBI:57856"/>
        <dbReference type="ChEBI" id="CHEBI:59789"/>
        <dbReference type="ChEBI" id="CHEBI:61891"/>
        <dbReference type="EC" id="2.1.1.297"/>
    </reaction>
</comment>
<evidence type="ECO:0000256" key="1">
    <source>
        <dbReference type="ARBA" id="ARBA00012771"/>
    </source>
</evidence>
<accession>A0A3B0SEY6</accession>
<protein>
    <recommendedName>
        <fullName evidence="1">peptide chain release factor N(5)-glutamine methyltransferase</fullName>
        <ecNumber evidence="1">2.1.1.297</ecNumber>
    </recommendedName>
</protein>
<dbReference type="PRINTS" id="PR00507">
    <property type="entry name" value="N12N6MTFRASE"/>
</dbReference>
<dbReference type="EMBL" id="UOEE01000273">
    <property type="protein sequence ID" value="VAV99298.1"/>
    <property type="molecule type" value="Genomic_DNA"/>
</dbReference>
<evidence type="ECO:0000313" key="8">
    <source>
        <dbReference type="EMBL" id="VAV99298.1"/>
    </source>
</evidence>
<reference evidence="8" key="1">
    <citation type="submission" date="2018-06" db="EMBL/GenBank/DDBJ databases">
        <authorList>
            <person name="Zhirakovskaya E."/>
        </authorList>
    </citation>
    <scope>NUCLEOTIDE SEQUENCE</scope>
</reference>
<dbReference type="Pfam" id="PF05175">
    <property type="entry name" value="MTS"/>
    <property type="match status" value="1"/>
</dbReference>
<dbReference type="InterPro" id="IPR007848">
    <property type="entry name" value="Small_mtfrase_dom"/>
</dbReference>
<feature type="domain" description="Methyltransferase small" evidence="6">
    <location>
        <begin position="115"/>
        <end position="202"/>
    </location>
</feature>
<dbReference type="GO" id="GO:0032259">
    <property type="term" value="P:methylation"/>
    <property type="evidence" value="ECO:0007669"/>
    <property type="project" value="UniProtKB-KW"/>
</dbReference>
<organism evidence="8">
    <name type="scientific">hydrothermal vent metagenome</name>
    <dbReference type="NCBI Taxonomy" id="652676"/>
    <lineage>
        <taxon>unclassified sequences</taxon>
        <taxon>metagenomes</taxon>
        <taxon>ecological metagenomes</taxon>
    </lineage>
</organism>
<gene>
    <name evidence="8" type="ORF">MNBD_ALPHA06-2075</name>
</gene>
<feature type="domain" description="Release factor glutamine methyltransferase N-terminal" evidence="7">
    <location>
        <begin position="15"/>
        <end position="82"/>
    </location>
</feature>
<dbReference type="Gene3D" id="3.40.50.150">
    <property type="entry name" value="Vaccinia Virus protein VP39"/>
    <property type="match status" value="1"/>
</dbReference>
<dbReference type="InterPro" id="IPR050320">
    <property type="entry name" value="N5-glutamine_MTase"/>
</dbReference>
<evidence type="ECO:0000259" key="6">
    <source>
        <dbReference type="Pfam" id="PF05175"/>
    </source>
</evidence>
<dbReference type="CDD" id="cd02440">
    <property type="entry name" value="AdoMet_MTases"/>
    <property type="match status" value="1"/>
</dbReference>
<dbReference type="AlphaFoldDB" id="A0A3B0SEY6"/>
<evidence type="ECO:0000256" key="3">
    <source>
        <dbReference type="ARBA" id="ARBA00022679"/>
    </source>
</evidence>
<dbReference type="PANTHER" id="PTHR18895">
    <property type="entry name" value="HEMK METHYLTRANSFERASE"/>
    <property type="match status" value="1"/>
</dbReference>
<keyword evidence="4" id="KW-0949">S-adenosyl-L-methionine</keyword>
<dbReference type="EC" id="2.1.1.297" evidence="1"/>
<evidence type="ECO:0000259" key="7">
    <source>
        <dbReference type="Pfam" id="PF17827"/>
    </source>
</evidence>
<dbReference type="NCBIfam" id="TIGR00536">
    <property type="entry name" value="hemK_fam"/>
    <property type="match status" value="1"/>
</dbReference>
<dbReference type="InterPro" id="IPR040758">
    <property type="entry name" value="PrmC_N"/>
</dbReference>
<dbReference type="GO" id="GO:0003676">
    <property type="term" value="F:nucleic acid binding"/>
    <property type="evidence" value="ECO:0007669"/>
    <property type="project" value="InterPro"/>
</dbReference>